<gene>
    <name evidence="1" type="ORF">RSP824_12885</name>
</gene>
<reference evidence="2" key="1">
    <citation type="submission" date="2018-01" db="EMBL/GenBank/DDBJ databases">
        <title>Raltonia solanacearum P824 infects blueberry.</title>
        <authorList>
            <person name="Bocsanczy A.M."/>
            <person name="Norman D.J."/>
        </authorList>
    </citation>
    <scope>NUCLEOTIDE SEQUENCE [LARGE SCALE GENOMIC DNA]</scope>
    <source>
        <strain evidence="2">P824</strain>
    </source>
</reference>
<dbReference type="EMBL" id="CP025741">
    <property type="protein sequence ID" value="AYA47301.1"/>
    <property type="molecule type" value="Genomic_DNA"/>
</dbReference>
<evidence type="ECO:0000313" key="2">
    <source>
        <dbReference type="Proteomes" id="UP000262427"/>
    </source>
</evidence>
<protein>
    <submittedName>
        <fullName evidence="1">Uncharacterized protein</fullName>
    </submittedName>
</protein>
<accession>A0AA86M5B7</accession>
<name>A0AA86M5B7_RALSL</name>
<sequence>MSSGVYRIIESERLPPQVGPFEFHYSRRFEMAALACACGCGHRVMLNLLDQHQLVIESGLPTVTPSILVSDAPCLSHFFIRRGQVEWAQQWSKKTVDRVMQSQVRRHVEQDKKRKPKSSFLRRCVDWLTSWFDR</sequence>
<dbReference type="Proteomes" id="UP000262427">
    <property type="component" value="Chromosome CM"/>
</dbReference>
<organism evidence="1 2">
    <name type="scientific">Ralstonia solanacearum</name>
    <name type="common">Pseudomonas solanacearum</name>
    <dbReference type="NCBI Taxonomy" id="305"/>
    <lineage>
        <taxon>Bacteria</taxon>
        <taxon>Pseudomonadati</taxon>
        <taxon>Pseudomonadota</taxon>
        <taxon>Betaproteobacteria</taxon>
        <taxon>Burkholderiales</taxon>
        <taxon>Burkholderiaceae</taxon>
        <taxon>Ralstonia</taxon>
        <taxon>Ralstonia solanacearum species complex</taxon>
    </lineage>
</organism>
<dbReference type="AlphaFoldDB" id="A0AA86M5B7"/>
<dbReference type="InterPro" id="IPR045384">
    <property type="entry name" value="DUF6527"/>
</dbReference>
<proteinExistence type="predicted"/>
<evidence type="ECO:0000313" key="1">
    <source>
        <dbReference type="EMBL" id="AYA47301.1"/>
    </source>
</evidence>
<dbReference type="Pfam" id="PF20137">
    <property type="entry name" value="BubE"/>
    <property type="match status" value="1"/>
</dbReference>